<evidence type="ECO:0000256" key="1">
    <source>
        <dbReference type="SAM" id="MobiDB-lite"/>
    </source>
</evidence>
<proteinExistence type="predicted"/>
<evidence type="ECO:0000313" key="2">
    <source>
        <dbReference type="EMBL" id="CAB4172519.1"/>
    </source>
</evidence>
<sequence length="88" mass="9848">MIDHKAALRALAAEDGCKASLLAAAHIEYIERQLVSSRDYSDNLRRKLERVRHQRDTLRRQLMEKEHGGDIVGRNDDRGAGGAAVEPV</sequence>
<feature type="compositionally biased region" description="Basic and acidic residues" evidence="1">
    <location>
        <begin position="59"/>
        <end position="79"/>
    </location>
</feature>
<reference evidence="2" key="1">
    <citation type="submission" date="2020-05" db="EMBL/GenBank/DDBJ databases">
        <authorList>
            <person name="Chiriac C."/>
            <person name="Salcher M."/>
            <person name="Ghai R."/>
            <person name="Kavagutti S V."/>
        </authorList>
    </citation>
    <scope>NUCLEOTIDE SEQUENCE</scope>
</reference>
<gene>
    <name evidence="2" type="ORF">UFOVP934_14</name>
</gene>
<feature type="region of interest" description="Disordered" evidence="1">
    <location>
        <begin position="59"/>
        <end position="88"/>
    </location>
</feature>
<name>A0A6J5PL12_9CAUD</name>
<organism evidence="2">
    <name type="scientific">uncultured Caudovirales phage</name>
    <dbReference type="NCBI Taxonomy" id="2100421"/>
    <lineage>
        <taxon>Viruses</taxon>
        <taxon>Duplodnaviria</taxon>
        <taxon>Heunggongvirae</taxon>
        <taxon>Uroviricota</taxon>
        <taxon>Caudoviricetes</taxon>
        <taxon>Peduoviridae</taxon>
        <taxon>Maltschvirus</taxon>
        <taxon>Maltschvirus maltsch</taxon>
    </lineage>
</organism>
<accession>A0A6J5PL12</accession>
<dbReference type="EMBL" id="LR796886">
    <property type="protein sequence ID" value="CAB4172519.1"/>
    <property type="molecule type" value="Genomic_DNA"/>
</dbReference>
<protein>
    <submittedName>
        <fullName evidence="2">Uncharacterized protein</fullName>
    </submittedName>
</protein>